<name>A0ABQ0G6G3_9PEZI</name>
<dbReference type="RefSeq" id="XP_070915085.1">
    <property type="nucleotide sequence ID" value="XM_071058984.1"/>
</dbReference>
<feature type="region of interest" description="Disordered" evidence="1">
    <location>
        <begin position="236"/>
        <end position="303"/>
    </location>
</feature>
<gene>
    <name evidence="2" type="ORF">MFIFM68171_03563</name>
</gene>
<evidence type="ECO:0000313" key="3">
    <source>
        <dbReference type="Proteomes" id="UP001628179"/>
    </source>
</evidence>
<feature type="compositionally biased region" description="Low complexity" evidence="1">
    <location>
        <begin position="596"/>
        <end position="626"/>
    </location>
</feature>
<feature type="compositionally biased region" description="Low complexity" evidence="1">
    <location>
        <begin position="236"/>
        <end position="260"/>
    </location>
</feature>
<dbReference type="Proteomes" id="UP001628179">
    <property type="component" value="Unassembled WGS sequence"/>
</dbReference>
<proteinExistence type="predicted"/>
<feature type="compositionally biased region" description="Low complexity" evidence="1">
    <location>
        <begin position="559"/>
        <end position="580"/>
    </location>
</feature>
<feature type="region of interest" description="Disordered" evidence="1">
    <location>
        <begin position="67"/>
        <end position="109"/>
    </location>
</feature>
<comment type="caution">
    <text evidence="2">The sequence shown here is derived from an EMBL/GenBank/DDBJ whole genome shotgun (WGS) entry which is preliminary data.</text>
</comment>
<evidence type="ECO:0000256" key="1">
    <source>
        <dbReference type="SAM" id="MobiDB-lite"/>
    </source>
</evidence>
<feature type="compositionally biased region" description="Low complexity" evidence="1">
    <location>
        <begin position="467"/>
        <end position="478"/>
    </location>
</feature>
<feature type="region of interest" description="Disordered" evidence="1">
    <location>
        <begin position="506"/>
        <end position="535"/>
    </location>
</feature>
<feature type="compositionally biased region" description="Basic residues" evidence="1">
    <location>
        <begin position="586"/>
        <end position="595"/>
    </location>
</feature>
<dbReference type="GeneID" id="98174307"/>
<feature type="region of interest" description="Disordered" evidence="1">
    <location>
        <begin position="144"/>
        <end position="168"/>
    </location>
</feature>
<protein>
    <submittedName>
        <fullName evidence="2">Uncharacterized protein</fullName>
    </submittedName>
</protein>
<dbReference type="EMBL" id="BAAFSV010000002">
    <property type="protein sequence ID" value="GAB1313353.1"/>
    <property type="molecule type" value="Genomic_DNA"/>
</dbReference>
<reference evidence="2 3" key="1">
    <citation type="submission" date="2024-09" db="EMBL/GenBank/DDBJ databases">
        <title>Itraconazole resistance in Madurella fahalii resulting from another homologue of gene encoding cytochrome P450 14-alpha sterol demethylase (CYP51).</title>
        <authorList>
            <person name="Yoshioka I."/>
            <person name="Fahal A.H."/>
            <person name="Kaneko S."/>
            <person name="Yaguchi T."/>
        </authorList>
    </citation>
    <scope>NUCLEOTIDE SEQUENCE [LARGE SCALE GENOMIC DNA]</scope>
    <source>
        <strain evidence="2 3">IFM 68171</strain>
    </source>
</reference>
<evidence type="ECO:0000313" key="2">
    <source>
        <dbReference type="EMBL" id="GAB1313353.1"/>
    </source>
</evidence>
<feature type="region of interest" description="Disordered" evidence="1">
    <location>
        <begin position="554"/>
        <end position="629"/>
    </location>
</feature>
<sequence length="724" mass="75067">MFLPPDLVPADPTSEQQSAYPDLPPVDNQHVVVNTHGILSPDAQEQFPTIEQVMSSGFAAPVRQAETLDTVPTTDAPAAIKTPKSRKKNPASSKSSKTKAAKGNGAQDFSLSVSQQLNVPSLGPDQYTDSDPIIASGFQPAPQQANVYTSGSNQSTVSDPFVSSGSQLSFTNNSPVQFSANIPGTVQQGSPISGQGLFNTSITARHGVGNPVVQQTGQLPIDYSMLMKQPSQASSLASLNAMASPASSSTSTSHAETPSSESKRKAASSHVMETPTKRHKSANTHGAFAASAHQTPEQNFQTPNQSTLDQLYNISPPSGSTSAYSTSVKAGVCAVVRLLVQEARKHGTALSQILTNGPATDFGAPETANRIKQMTKSHLVAVDAMGIESNQEAFINGAYKTLQTIVEEAEARGSIFGKELLLGSVSGPDLMAAKQRMASMYKEIAAAYVSSPEPAGKAKQSVQQLQTPTRAPRGPAAAVRWDSDASPPSIVNQNILGAGSAVPGPATPFPVGGGGSSSISHAVPSPPEHFTTAGAIPKLPGVAASPATTHDVFVRSHNSSSSSGSSTTTTTSLPTSVPLPTEVPKAKRKPRKPRARGSSSSPSSSSNKSNSNSNGNNKSSPPSGGAAQHVPKSLYRFDTRKFYMLLTLDGCETAHEIGGNGTAQLEQALRQFLAAAGERLGVADEAAVPGEFVFCQWEGVEGNLERLRGLLMGVGSAGLGSLAG</sequence>
<organism evidence="2 3">
    <name type="scientific">Madurella fahalii</name>
    <dbReference type="NCBI Taxonomy" id="1157608"/>
    <lineage>
        <taxon>Eukaryota</taxon>
        <taxon>Fungi</taxon>
        <taxon>Dikarya</taxon>
        <taxon>Ascomycota</taxon>
        <taxon>Pezizomycotina</taxon>
        <taxon>Sordariomycetes</taxon>
        <taxon>Sordariomycetidae</taxon>
        <taxon>Sordariales</taxon>
        <taxon>Sordariales incertae sedis</taxon>
        <taxon>Madurella</taxon>
    </lineage>
</organism>
<feature type="compositionally biased region" description="Polar residues" evidence="1">
    <location>
        <begin position="292"/>
        <end position="303"/>
    </location>
</feature>
<feature type="region of interest" description="Disordered" evidence="1">
    <location>
        <begin position="455"/>
        <end position="485"/>
    </location>
</feature>
<keyword evidence="3" id="KW-1185">Reference proteome</keyword>
<feature type="region of interest" description="Disordered" evidence="1">
    <location>
        <begin position="1"/>
        <end position="27"/>
    </location>
</feature>
<accession>A0ABQ0G6G3</accession>